<dbReference type="RefSeq" id="WP_082725981.1">
    <property type="nucleotide sequence ID" value="NZ_AP014924.1"/>
</dbReference>
<sequence length="286" mass="29902">MGAKGRSAWPVRLGRGAFAALAVAALGVATVLAGASAAKSAAGSRETVTVFAAASLHEAFRELGRRFEAAHPGTRVVFSFAGTQVLRAQIGQGAPADVFASADEEHMQAAEEEGLIVPPAELFARNRLVVIVPAENPAGIEDLRDLAHDGVKLVLAHSDVPAGRYGRGVLEALGTDPRFGEGYPARVLGRLVSEETNVRQVVAKVQLGEADAGIVYATDVTPAVRDALRVIEIPAAFNVVARYPIAVVRGAPNPEWAEAFVRYVLSPQGQAVLQAFGFGPGDEPRG</sequence>
<dbReference type="PIRSF" id="PIRSF004846">
    <property type="entry name" value="ModA"/>
    <property type="match status" value="1"/>
</dbReference>
<dbReference type="OrthoDB" id="9785015at2"/>
<evidence type="ECO:0000256" key="4">
    <source>
        <dbReference type="PIRSR" id="PIRSR004846-1"/>
    </source>
</evidence>
<feature type="binding site" evidence="4">
    <location>
        <position position="198"/>
    </location>
    <ligand>
        <name>molybdate</name>
        <dbReference type="ChEBI" id="CHEBI:36264"/>
    </ligand>
</feature>
<evidence type="ECO:0000313" key="5">
    <source>
        <dbReference type="EMBL" id="BAS27340.1"/>
    </source>
</evidence>
<name>A0A0K2SJR9_LIMPI</name>
<feature type="binding site" evidence="4">
    <location>
        <position position="216"/>
    </location>
    <ligand>
        <name>molybdate</name>
        <dbReference type="ChEBI" id="CHEBI:36264"/>
    </ligand>
</feature>
<keyword evidence="2 4" id="KW-0479">Metal-binding</keyword>
<evidence type="ECO:0000313" key="6">
    <source>
        <dbReference type="Proteomes" id="UP000065807"/>
    </source>
</evidence>
<dbReference type="GO" id="GO:0046872">
    <property type="term" value="F:metal ion binding"/>
    <property type="evidence" value="ECO:0007669"/>
    <property type="project" value="UniProtKB-KW"/>
</dbReference>
<dbReference type="Proteomes" id="UP000065807">
    <property type="component" value="Chromosome"/>
</dbReference>
<proteinExistence type="inferred from homology"/>
<keyword evidence="4" id="KW-0500">Molybdenum</keyword>
<evidence type="ECO:0000256" key="3">
    <source>
        <dbReference type="ARBA" id="ARBA00022729"/>
    </source>
</evidence>
<keyword evidence="6" id="KW-1185">Reference proteome</keyword>
<dbReference type="GO" id="GO:0030973">
    <property type="term" value="F:molybdate ion binding"/>
    <property type="evidence" value="ECO:0007669"/>
    <property type="project" value="TreeGrafter"/>
</dbReference>
<dbReference type="PANTHER" id="PTHR30632">
    <property type="entry name" value="MOLYBDATE-BINDING PERIPLASMIC PROTEIN"/>
    <property type="match status" value="1"/>
</dbReference>
<evidence type="ECO:0000256" key="1">
    <source>
        <dbReference type="ARBA" id="ARBA00009175"/>
    </source>
</evidence>
<accession>A0A0K2SJR9</accession>
<feature type="binding site" evidence="4">
    <location>
        <position position="83"/>
    </location>
    <ligand>
        <name>molybdate</name>
        <dbReference type="ChEBI" id="CHEBI:36264"/>
    </ligand>
</feature>
<dbReference type="NCBIfam" id="TIGR01256">
    <property type="entry name" value="modA"/>
    <property type="match status" value="1"/>
</dbReference>
<dbReference type="SUPFAM" id="SSF53850">
    <property type="entry name" value="Periplasmic binding protein-like II"/>
    <property type="match status" value="1"/>
</dbReference>
<dbReference type="InterPro" id="IPR005950">
    <property type="entry name" value="ModA"/>
</dbReference>
<dbReference type="Pfam" id="PF13531">
    <property type="entry name" value="SBP_bac_11"/>
    <property type="match status" value="1"/>
</dbReference>
<dbReference type="CDD" id="cd13538">
    <property type="entry name" value="PBP2_ModA_like_1"/>
    <property type="match status" value="1"/>
</dbReference>
<feature type="binding site" evidence="4">
    <location>
        <position position="162"/>
    </location>
    <ligand>
        <name>molybdate</name>
        <dbReference type="ChEBI" id="CHEBI:36264"/>
    </ligand>
</feature>
<comment type="similarity">
    <text evidence="1">Belongs to the bacterial solute-binding protein ModA family.</text>
</comment>
<evidence type="ECO:0000256" key="2">
    <source>
        <dbReference type="ARBA" id="ARBA00022723"/>
    </source>
</evidence>
<dbReference type="InterPro" id="IPR050682">
    <property type="entry name" value="ModA/WtpA"/>
</dbReference>
<protein>
    <submittedName>
        <fullName evidence="5">Molybdenum ABC transporter substrate-binding protein</fullName>
    </submittedName>
</protein>
<dbReference type="PANTHER" id="PTHR30632:SF0">
    <property type="entry name" value="SULFATE-BINDING PROTEIN"/>
    <property type="match status" value="1"/>
</dbReference>
<reference evidence="6" key="1">
    <citation type="submission" date="2015-07" db="EMBL/GenBank/DDBJ databases">
        <title>Complete genome sequence and phylogenetic analysis of Limnochorda pilosa.</title>
        <authorList>
            <person name="Watanabe M."/>
            <person name="Kojima H."/>
            <person name="Fukui M."/>
        </authorList>
    </citation>
    <scope>NUCLEOTIDE SEQUENCE [LARGE SCALE GENOMIC DNA]</scope>
    <source>
        <strain evidence="6">HC45</strain>
    </source>
</reference>
<dbReference type="KEGG" id="lpil:LIP_1492"/>
<dbReference type="STRING" id="1555112.LIP_1492"/>
<reference evidence="6" key="2">
    <citation type="journal article" date="2016" name="Int. J. Syst. Evol. Microbiol.">
        <title>Complete genome sequence and cell structure of Limnochorda pilosa, a Gram-negative spore-former within the phylum Firmicutes.</title>
        <authorList>
            <person name="Watanabe M."/>
            <person name="Kojima H."/>
            <person name="Fukui M."/>
        </authorList>
    </citation>
    <scope>NUCLEOTIDE SEQUENCE [LARGE SCALE GENOMIC DNA]</scope>
    <source>
        <strain evidence="6">HC45</strain>
    </source>
</reference>
<dbReference type="AlphaFoldDB" id="A0A0K2SJR9"/>
<gene>
    <name evidence="5" type="ORF">LIP_1492</name>
</gene>
<dbReference type="PATRIC" id="fig|1555112.3.peg.1525"/>
<dbReference type="Gene3D" id="3.40.190.10">
    <property type="entry name" value="Periplasmic binding protein-like II"/>
    <property type="match status" value="2"/>
</dbReference>
<dbReference type="GO" id="GO:0015689">
    <property type="term" value="P:molybdate ion transport"/>
    <property type="evidence" value="ECO:0007669"/>
    <property type="project" value="InterPro"/>
</dbReference>
<dbReference type="EMBL" id="AP014924">
    <property type="protein sequence ID" value="BAS27340.1"/>
    <property type="molecule type" value="Genomic_DNA"/>
</dbReference>
<feature type="binding site" evidence="4">
    <location>
        <position position="55"/>
    </location>
    <ligand>
        <name>molybdate</name>
        <dbReference type="ChEBI" id="CHEBI:36264"/>
    </ligand>
</feature>
<keyword evidence="3" id="KW-0732">Signal</keyword>
<organism evidence="5 6">
    <name type="scientific">Limnochorda pilosa</name>
    <dbReference type="NCBI Taxonomy" id="1555112"/>
    <lineage>
        <taxon>Bacteria</taxon>
        <taxon>Bacillati</taxon>
        <taxon>Bacillota</taxon>
        <taxon>Limnochordia</taxon>
        <taxon>Limnochordales</taxon>
        <taxon>Limnochordaceae</taxon>
        <taxon>Limnochorda</taxon>
    </lineage>
</organism>